<evidence type="ECO:0000256" key="3">
    <source>
        <dbReference type="SAM" id="MobiDB-lite"/>
    </source>
</evidence>
<dbReference type="PANTHER" id="PTHR46196:SF2">
    <property type="entry name" value="TRANSCRIPTION FACTOR BHLH157"/>
    <property type="match status" value="1"/>
</dbReference>
<dbReference type="Proteomes" id="UP000655225">
    <property type="component" value="Unassembled WGS sequence"/>
</dbReference>
<organism evidence="5 6">
    <name type="scientific">Tetracentron sinense</name>
    <name type="common">Spur-leaf</name>
    <dbReference type="NCBI Taxonomy" id="13715"/>
    <lineage>
        <taxon>Eukaryota</taxon>
        <taxon>Viridiplantae</taxon>
        <taxon>Streptophyta</taxon>
        <taxon>Embryophyta</taxon>
        <taxon>Tracheophyta</taxon>
        <taxon>Spermatophyta</taxon>
        <taxon>Magnoliopsida</taxon>
        <taxon>Trochodendrales</taxon>
        <taxon>Trochodendraceae</taxon>
        <taxon>Tetracentron</taxon>
    </lineage>
</organism>
<keyword evidence="2" id="KW-0804">Transcription</keyword>
<dbReference type="GO" id="GO:0003700">
    <property type="term" value="F:DNA-binding transcription factor activity"/>
    <property type="evidence" value="ECO:0007669"/>
    <property type="project" value="InterPro"/>
</dbReference>
<feature type="domain" description="BHLH" evidence="4">
    <location>
        <begin position="681"/>
        <end position="730"/>
    </location>
</feature>
<name>A0A834YEW4_TETSI</name>
<sequence length="897" mass="97653">MDSRLQETLKSLCCNNGWSYGVFWRIDHQNSMLLTLEDAFYEEQFGVVIEKMLQQVHMLGEGIIGQAAFTGKHRWIFSDTHSGVSSPTGSVDNQDMFQDNSEFHLQFSSGIKTIAVVPVAPQGVVQFGSTKKLPEKLEFLDYTRILFHQMKSVSGLITLENAPSALNNEIYDPCGLFASLVSSGSSCSNYWNIKPLHDDSYKDLMGKACSSTVLSQSSSFTSELHHGNMTPLMSDSVHLRNQLKTSTTEAQVILSMPSTQLPQVLLQSTCNKNTVARNPSISTWSREGSTLASIERQLLSEMGMQGSSNLFSANPNTLESCRNTVQNFQEDSTFTSSYSSGGSHTMGTKSTNRRLHEVNKTAGYVSGKLKDNQHSSPLLHAAKAELPKGSPCLQKIPGEFKPANVTTALSKPNPLNNLSQWTASSLEQGNNGFAATLHDDLSQALGVASVPSGLAGGNVFSSIPVNNVGTSVQSSITNTINSLGVVGDGKENSLNLPMELPADNDLFDSLGLDFRQSQGQGCWENFIMPVGNGSHSSLSTGISEYASELDVGSMSGPWKGFFSELRLEQLLDDVVGNGNSVARTCLEDQLSTATITRSKSASEYSNQVQLASLSCLGGSMDVILPEHNPEKTTIGPQKAFVPKSQVGSWFNETYSINVESAVVTQTKRPEEPAKVIKKRAPRPGESTRPRPKDRQQIQDRVKELREIVPNGAKCSIDALLDRTIKHMLFLQSVTKYADKLKQADEPKMIGQENGVVLKDNSSSGGGGATWAFEVGGQTMVCPIIVEDLSPPGQMLVEMLCEEQGFFLEIADIIRGFGLTILKGVMEAREEKIWARFVVEANRDVTRMDIFLSLVQLLQQTAMSGISSTKLVDSGVPLCTNYPQPPMLLPISLANRLQ</sequence>
<reference evidence="5 6" key="1">
    <citation type="submission" date="2020-04" db="EMBL/GenBank/DDBJ databases">
        <title>Plant Genome Project.</title>
        <authorList>
            <person name="Zhang R.-G."/>
        </authorList>
    </citation>
    <scope>NUCLEOTIDE SEQUENCE [LARGE SCALE GENOMIC DNA]</scope>
    <source>
        <strain evidence="5">YNK0</strain>
        <tissue evidence="5">Leaf</tissue>
    </source>
</reference>
<dbReference type="InterPro" id="IPR025610">
    <property type="entry name" value="MYC/MYB_N"/>
</dbReference>
<evidence type="ECO:0000256" key="2">
    <source>
        <dbReference type="ARBA" id="ARBA00023163"/>
    </source>
</evidence>
<dbReference type="OMA" id="DDCCSLN"/>
<dbReference type="PROSITE" id="PS50888">
    <property type="entry name" value="BHLH"/>
    <property type="match status" value="1"/>
</dbReference>
<accession>A0A834YEW4</accession>
<dbReference type="InterPro" id="IPR011598">
    <property type="entry name" value="bHLH_dom"/>
</dbReference>
<dbReference type="EMBL" id="JABCRI010000021">
    <property type="protein sequence ID" value="KAF8379979.1"/>
    <property type="molecule type" value="Genomic_DNA"/>
</dbReference>
<gene>
    <name evidence="5" type="ORF">HHK36_027446</name>
</gene>
<evidence type="ECO:0000256" key="1">
    <source>
        <dbReference type="ARBA" id="ARBA00023015"/>
    </source>
</evidence>
<comment type="caution">
    <text evidence="5">The sequence shown here is derived from an EMBL/GenBank/DDBJ whole genome shotgun (WGS) entry which is preliminary data.</text>
</comment>
<dbReference type="Pfam" id="PF23176">
    <property type="entry name" value="bHLH_LHW"/>
    <property type="match status" value="1"/>
</dbReference>
<protein>
    <recommendedName>
        <fullName evidence="4">BHLH domain-containing protein</fullName>
    </recommendedName>
</protein>
<dbReference type="OrthoDB" id="1883654at2759"/>
<dbReference type="Pfam" id="PF14215">
    <property type="entry name" value="bHLH-MYC_N"/>
    <property type="match status" value="2"/>
</dbReference>
<feature type="region of interest" description="Disordered" evidence="3">
    <location>
        <begin position="665"/>
        <end position="697"/>
    </location>
</feature>
<keyword evidence="1" id="KW-0805">Transcription regulation</keyword>
<dbReference type="InterPro" id="IPR043561">
    <property type="entry name" value="LHW-like"/>
</dbReference>
<evidence type="ECO:0000313" key="5">
    <source>
        <dbReference type="EMBL" id="KAF8379979.1"/>
    </source>
</evidence>
<feature type="compositionally biased region" description="Basic and acidic residues" evidence="3">
    <location>
        <begin position="685"/>
        <end position="697"/>
    </location>
</feature>
<dbReference type="CDD" id="cd18915">
    <property type="entry name" value="bHLH_AtLHW_like"/>
    <property type="match status" value="1"/>
</dbReference>
<evidence type="ECO:0000259" key="4">
    <source>
        <dbReference type="PROSITE" id="PS50888"/>
    </source>
</evidence>
<dbReference type="GO" id="GO:0046983">
    <property type="term" value="F:protein dimerization activity"/>
    <property type="evidence" value="ECO:0007669"/>
    <property type="project" value="InterPro"/>
</dbReference>
<proteinExistence type="predicted"/>
<dbReference type="AlphaFoldDB" id="A0A834YEW4"/>
<keyword evidence="6" id="KW-1185">Reference proteome</keyword>
<evidence type="ECO:0000313" key="6">
    <source>
        <dbReference type="Proteomes" id="UP000655225"/>
    </source>
</evidence>
<dbReference type="PANTHER" id="PTHR46196">
    <property type="entry name" value="TRANSCRIPTION FACTOR BHLH155-LIKE ISOFORM X1-RELATED"/>
    <property type="match status" value="1"/>
</dbReference>